<reference evidence="1 2" key="1">
    <citation type="submission" date="2019-05" db="EMBL/GenBank/DDBJ databases">
        <authorList>
            <person name="Lee S.D."/>
        </authorList>
    </citation>
    <scope>NUCLEOTIDE SEQUENCE [LARGE SCALE GENOMIC DNA]</scope>
    <source>
        <strain evidence="1 2">YC2-7</strain>
    </source>
</reference>
<evidence type="ECO:0000313" key="2">
    <source>
        <dbReference type="Proteomes" id="UP000535543"/>
    </source>
</evidence>
<dbReference type="Proteomes" id="UP000535543">
    <property type="component" value="Unassembled WGS sequence"/>
</dbReference>
<dbReference type="RefSeq" id="WP_169584639.1">
    <property type="nucleotide sequence ID" value="NZ_VCQU01000001.1"/>
</dbReference>
<organism evidence="1 2">
    <name type="scientific">Antrihabitans stalactiti</name>
    <dbReference type="NCBI Taxonomy" id="2584121"/>
    <lineage>
        <taxon>Bacteria</taxon>
        <taxon>Bacillati</taxon>
        <taxon>Actinomycetota</taxon>
        <taxon>Actinomycetes</taxon>
        <taxon>Mycobacteriales</taxon>
        <taxon>Nocardiaceae</taxon>
        <taxon>Antrihabitans</taxon>
    </lineage>
</organism>
<name>A0A848KD44_9NOCA</name>
<proteinExistence type="predicted"/>
<accession>A0A848KD44</accession>
<dbReference type="EMBL" id="VCQU01000001">
    <property type="protein sequence ID" value="NMN93957.1"/>
    <property type="molecule type" value="Genomic_DNA"/>
</dbReference>
<dbReference type="Gene3D" id="3.30.70.100">
    <property type="match status" value="1"/>
</dbReference>
<comment type="caution">
    <text evidence="1">The sequence shown here is derived from an EMBL/GenBank/DDBJ whole genome shotgun (WGS) entry which is preliminary data.</text>
</comment>
<dbReference type="SUPFAM" id="SSF54909">
    <property type="entry name" value="Dimeric alpha+beta barrel"/>
    <property type="match status" value="1"/>
</dbReference>
<evidence type="ECO:0000313" key="1">
    <source>
        <dbReference type="EMBL" id="NMN93957.1"/>
    </source>
</evidence>
<protein>
    <submittedName>
        <fullName evidence="1">Uncharacterized protein</fullName>
    </submittedName>
</protein>
<dbReference type="InterPro" id="IPR011008">
    <property type="entry name" value="Dimeric_a/b-barrel"/>
</dbReference>
<gene>
    <name evidence="1" type="ORF">FGL95_02775</name>
</gene>
<reference evidence="1 2" key="2">
    <citation type="submission" date="2020-06" db="EMBL/GenBank/DDBJ databases">
        <title>Antribacter stalactiti gen. nov., sp. nov., a new member of the family Nacardiaceae isolated from a cave.</title>
        <authorList>
            <person name="Kim I.S."/>
        </authorList>
    </citation>
    <scope>NUCLEOTIDE SEQUENCE [LARGE SCALE GENOMIC DNA]</scope>
    <source>
        <strain evidence="1 2">YC2-7</strain>
    </source>
</reference>
<dbReference type="AlphaFoldDB" id="A0A848KD44"/>
<sequence length="185" mass="20989">MSETDTVSTRSAWRAVGRSMVRFVALAASGWIHQPRERVGERLAFANGTSAVIYRETVVDTVGHDVPAVLVVEFRLRAVHGWLHWLFRLESILNTPLFVGFPGFASKLWLAHDEHEVYRGIYEWDGAERAVSYAEALSKILALVCVPGSVEFHVLPDHERDAWLSDRKGLPANEYHEPRAWWLVA</sequence>
<keyword evidence="2" id="KW-1185">Reference proteome</keyword>